<dbReference type="InterPro" id="IPR023210">
    <property type="entry name" value="NADP_OxRdtase_dom"/>
</dbReference>
<dbReference type="CDD" id="cd19100">
    <property type="entry name" value="AKR_unchar"/>
    <property type="match status" value="1"/>
</dbReference>
<organism evidence="2 3">
    <name type="scientific">Thermotoga neapolitana (strain ATCC 49049 / DSM 4359 / NBRC 107923 / NS-E)</name>
    <dbReference type="NCBI Taxonomy" id="309803"/>
    <lineage>
        <taxon>Bacteria</taxon>
        <taxon>Thermotogati</taxon>
        <taxon>Thermotogota</taxon>
        <taxon>Thermotogae</taxon>
        <taxon>Thermotogales</taxon>
        <taxon>Thermotogaceae</taxon>
        <taxon>Thermotoga</taxon>
    </lineage>
</organism>
<keyword evidence="3" id="KW-1185">Reference proteome</keyword>
<proteinExistence type="predicted"/>
<dbReference type="PANTHER" id="PTHR43312">
    <property type="entry name" value="D-THREO-ALDOSE 1-DEHYDROGENASE"/>
    <property type="match status" value="1"/>
</dbReference>
<evidence type="ECO:0000313" key="2">
    <source>
        <dbReference type="EMBL" id="ACM23459.1"/>
    </source>
</evidence>
<dbReference type="InterPro" id="IPR036812">
    <property type="entry name" value="NAD(P)_OxRdtase_dom_sf"/>
</dbReference>
<evidence type="ECO:0000313" key="3">
    <source>
        <dbReference type="Proteomes" id="UP000000445"/>
    </source>
</evidence>
<dbReference type="PRINTS" id="PR00069">
    <property type="entry name" value="ALDKETRDTASE"/>
</dbReference>
<accession>B9K926</accession>
<sequence>MKGGFSVEKRVLGKTGEKLSVVGFGGIVVMNESVESAKKIVARAIERGINYFDVAPSYGDAEEKLGPALKPYRDQVFLACKTMERTKEGAWKELNESLKRLQTDHFDLYQFHAVTTLDEVEAIFSPNGAIEAFLKAKEEGLIRYIGFSAHSEEAALSMLERFDFDTVLFPLNWASWLGKGFGKRLYSKAREKNMGILAIKALAKRRLEEGEEKRWEKCWYHPVDDFEEASMALRFTLSLPVTAAVSPSHQEFLWWMCQIVENQGTKISEEELQILKEKAQKLTPVFPLDHS</sequence>
<dbReference type="KEGG" id="tna:CTN_1283"/>
<protein>
    <submittedName>
        <fullName evidence="2">Aldo/keto reductase</fullName>
    </submittedName>
</protein>
<dbReference type="Proteomes" id="UP000000445">
    <property type="component" value="Chromosome"/>
</dbReference>
<dbReference type="Gene3D" id="3.20.20.100">
    <property type="entry name" value="NADP-dependent oxidoreductase domain"/>
    <property type="match status" value="1"/>
</dbReference>
<dbReference type="GO" id="GO:0016491">
    <property type="term" value="F:oxidoreductase activity"/>
    <property type="evidence" value="ECO:0007669"/>
    <property type="project" value="InterPro"/>
</dbReference>
<dbReference type="STRING" id="309803.CTN_1283"/>
<dbReference type="HOGENOM" id="CLU_023205_3_0_0"/>
<dbReference type="AlphaFoldDB" id="B9K926"/>
<dbReference type="EMBL" id="CP000916">
    <property type="protein sequence ID" value="ACM23459.1"/>
    <property type="molecule type" value="Genomic_DNA"/>
</dbReference>
<gene>
    <name evidence="2" type="ordered locus">CTN_1283</name>
</gene>
<feature type="domain" description="NADP-dependent oxidoreductase" evidence="1">
    <location>
        <begin position="33"/>
        <end position="267"/>
    </location>
</feature>
<dbReference type="eggNOG" id="COG1453">
    <property type="taxonomic scope" value="Bacteria"/>
</dbReference>
<dbReference type="SUPFAM" id="SSF51430">
    <property type="entry name" value="NAD(P)-linked oxidoreductase"/>
    <property type="match status" value="1"/>
</dbReference>
<dbReference type="Pfam" id="PF00248">
    <property type="entry name" value="Aldo_ket_red"/>
    <property type="match status" value="1"/>
</dbReference>
<evidence type="ECO:0000259" key="1">
    <source>
        <dbReference type="Pfam" id="PF00248"/>
    </source>
</evidence>
<dbReference type="InterPro" id="IPR053135">
    <property type="entry name" value="AKR2_Oxidoreductase"/>
</dbReference>
<reference evidence="2 3" key="1">
    <citation type="journal article" date="2009" name="Biosci. Biotechnol. Biochem.">
        <title>WeGAS: a web-based microbial genome annotation system.</title>
        <authorList>
            <person name="Lee D."/>
            <person name="Seo H."/>
            <person name="Park C."/>
            <person name="Park K."/>
        </authorList>
    </citation>
    <scope>NUCLEOTIDE SEQUENCE [LARGE SCALE GENOMIC DNA]</scope>
    <source>
        <strain evidence="3">ATCC 49049 / DSM 4359 / NBRC 107923 / NS-E</strain>
    </source>
</reference>
<name>B9K926_THENN</name>
<dbReference type="InterPro" id="IPR020471">
    <property type="entry name" value="AKR"/>
</dbReference>
<dbReference type="PANTHER" id="PTHR43312:SF1">
    <property type="entry name" value="NADP-DEPENDENT OXIDOREDUCTASE DOMAIN-CONTAINING PROTEIN"/>
    <property type="match status" value="1"/>
</dbReference>